<feature type="region of interest" description="Disordered" evidence="1">
    <location>
        <begin position="53"/>
        <end position="78"/>
    </location>
</feature>
<dbReference type="KEGG" id="clia:C3E79_02085"/>
<proteinExistence type="predicted"/>
<dbReference type="EMBL" id="CP026948">
    <property type="protein sequence ID" value="AWB83428.1"/>
    <property type="molecule type" value="Genomic_DNA"/>
</dbReference>
<dbReference type="Proteomes" id="UP000244754">
    <property type="component" value="Chromosome"/>
</dbReference>
<keyword evidence="3" id="KW-1185">Reference proteome</keyword>
<evidence type="ECO:0000313" key="3">
    <source>
        <dbReference type="Proteomes" id="UP000244754"/>
    </source>
</evidence>
<feature type="region of interest" description="Disordered" evidence="1">
    <location>
        <begin position="1"/>
        <end position="20"/>
    </location>
</feature>
<feature type="compositionally biased region" description="Low complexity" evidence="1">
    <location>
        <begin position="201"/>
        <end position="222"/>
    </location>
</feature>
<accession>A0A2S0WCD9</accession>
<feature type="compositionally biased region" description="Low complexity" evidence="1">
    <location>
        <begin position="170"/>
        <end position="180"/>
    </location>
</feature>
<feature type="compositionally biased region" description="Polar residues" evidence="1">
    <location>
        <begin position="245"/>
        <end position="257"/>
    </location>
</feature>
<name>A0A2S0WCD9_9CORY</name>
<reference evidence="3" key="1">
    <citation type="submission" date="2018-01" db="EMBL/GenBank/DDBJ databases">
        <authorList>
            <person name="Li J."/>
        </authorList>
    </citation>
    <scope>NUCLEOTIDE SEQUENCE [LARGE SCALE GENOMIC DNA]</scope>
    <source>
        <strain evidence="3">2184</strain>
    </source>
</reference>
<gene>
    <name evidence="2" type="ORF">C3E79_02085</name>
</gene>
<feature type="region of interest" description="Disordered" evidence="1">
    <location>
        <begin position="156"/>
        <end position="257"/>
    </location>
</feature>
<organism evidence="2 3">
    <name type="scientific">Corynebacterium liangguodongii</name>
    <dbReference type="NCBI Taxonomy" id="2079535"/>
    <lineage>
        <taxon>Bacteria</taxon>
        <taxon>Bacillati</taxon>
        <taxon>Actinomycetota</taxon>
        <taxon>Actinomycetes</taxon>
        <taxon>Mycobacteriales</taxon>
        <taxon>Corynebacteriaceae</taxon>
        <taxon>Corynebacterium</taxon>
    </lineage>
</organism>
<feature type="compositionally biased region" description="Polar residues" evidence="1">
    <location>
        <begin position="226"/>
        <end position="236"/>
    </location>
</feature>
<dbReference type="RefSeq" id="WP_108403418.1">
    <property type="nucleotide sequence ID" value="NZ_CP026948.1"/>
</dbReference>
<protein>
    <submittedName>
        <fullName evidence="2">Uncharacterized protein</fullName>
    </submittedName>
</protein>
<evidence type="ECO:0000313" key="2">
    <source>
        <dbReference type="EMBL" id="AWB83428.1"/>
    </source>
</evidence>
<sequence>MKRHSRSEADDVTPHLRPLFDDDRFLTELSRGVDPSEGSDPLAAALLELRADVDEPMPAAPEFDLPPAPASRRGPGPLAAGLMGAAAATVIVAGSGAALYNAQPGSALWGPSSQVFGERGNVVELASTLDELKIASESGDREASRSLLEQARDLVQSMGSPARPEAQADSVTVTHTVTAPAPQPAPAEPAEPSAPAPSSPAPTETVTQTLTVTATVTATPAARPSEPTSAQASEPTTAPAAGESGTPSSSAAPGTAE</sequence>
<dbReference type="AlphaFoldDB" id="A0A2S0WCD9"/>
<feature type="compositionally biased region" description="Pro residues" evidence="1">
    <location>
        <begin position="181"/>
        <end position="200"/>
    </location>
</feature>
<evidence type="ECO:0000256" key="1">
    <source>
        <dbReference type="SAM" id="MobiDB-lite"/>
    </source>
</evidence>
<dbReference type="OrthoDB" id="4426886at2"/>